<evidence type="ECO:0000313" key="3">
    <source>
        <dbReference type="EMBL" id="MBL0005465.1"/>
    </source>
</evidence>
<comment type="caution">
    <text evidence="1">The sequence shown here is derived from an EMBL/GenBank/DDBJ whole genome shotgun (WGS) entry which is preliminary data.</text>
</comment>
<dbReference type="Gene3D" id="1.10.150.430">
    <property type="entry name" value="DUF3349, helical bundle"/>
    <property type="match status" value="1"/>
</dbReference>
<dbReference type="EMBL" id="JADJIB010000003">
    <property type="protein sequence ID" value="MBK7273435.1"/>
    <property type="molecule type" value="Genomic_DNA"/>
</dbReference>
<sequence length="100" mass="10894">MGGLKMQSLRGWLVEGRPRGVARADLLAPALLRCELTEAETSAVVGALRVRAGHSVADPVPDDDIRRVVQALVYEGADEAEVYRVREAMRRAGDRVTSHT</sequence>
<organism evidence="1 4">
    <name type="scientific">Candidatus Phosphoribacter hodrii</name>
    <dbReference type="NCBI Taxonomy" id="2953743"/>
    <lineage>
        <taxon>Bacteria</taxon>
        <taxon>Bacillati</taxon>
        <taxon>Actinomycetota</taxon>
        <taxon>Actinomycetes</taxon>
        <taxon>Micrococcales</taxon>
        <taxon>Dermatophilaceae</taxon>
        <taxon>Candidatus Phosphoribacter</taxon>
    </lineage>
</organism>
<proteinExistence type="predicted"/>
<dbReference type="Proteomes" id="UP000718281">
    <property type="component" value="Unassembled WGS sequence"/>
</dbReference>
<dbReference type="InterPro" id="IPR021784">
    <property type="entry name" value="DUF3349"/>
</dbReference>
<dbReference type="Proteomes" id="UP000886632">
    <property type="component" value="Unassembled WGS sequence"/>
</dbReference>
<evidence type="ECO:0000313" key="1">
    <source>
        <dbReference type="EMBL" id="MBK6299958.1"/>
    </source>
</evidence>
<dbReference type="Pfam" id="PF11829">
    <property type="entry name" value="DUF3349"/>
    <property type="match status" value="1"/>
</dbReference>
<dbReference type="EMBL" id="JADIXZ010000001">
    <property type="protein sequence ID" value="MBK6299958.1"/>
    <property type="molecule type" value="Genomic_DNA"/>
</dbReference>
<reference evidence="4 5" key="1">
    <citation type="submission" date="2020-10" db="EMBL/GenBank/DDBJ databases">
        <title>Connecting structure to function with the recovery of over 1000 high-quality activated sludge metagenome-assembled genomes encoding full-length rRNA genes using long-read sequencing.</title>
        <authorList>
            <person name="Singleton C.M."/>
            <person name="Petriglieri F."/>
            <person name="Kristensen J.M."/>
            <person name="Kirkegaard R.H."/>
            <person name="Michaelsen T.Y."/>
            <person name="Andersen M.H."/>
            <person name="Karst S.M."/>
            <person name="Dueholm M.S."/>
            <person name="Nielsen P.H."/>
            <person name="Albertsen M."/>
        </authorList>
    </citation>
    <scope>NUCLEOTIDE SEQUENCE [LARGE SCALE GENOMIC DNA]</scope>
    <source>
        <strain evidence="1">AalE_18-Q3-R2-46_BAT3C.188</strain>
        <strain evidence="2">Ega_18-Q3-R5-49_MAXAC.001</strain>
        <strain evidence="3">Ribe_18-Q3-R11-54_MAXAC.001</strain>
    </source>
</reference>
<evidence type="ECO:0000313" key="4">
    <source>
        <dbReference type="Proteomes" id="UP000718281"/>
    </source>
</evidence>
<protein>
    <submittedName>
        <fullName evidence="1">DUF3349 domain-containing protein</fullName>
    </submittedName>
</protein>
<accession>A0A935CCJ8</accession>
<dbReference type="InterPro" id="IPR044918">
    <property type="entry name" value="DUF3349_helical"/>
</dbReference>
<dbReference type="AlphaFoldDB" id="A0A935CCJ8"/>
<evidence type="ECO:0000313" key="2">
    <source>
        <dbReference type="EMBL" id="MBK7273435.1"/>
    </source>
</evidence>
<dbReference type="Proteomes" id="UP000726105">
    <property type="component" value="Unassembled WGS sequence"/>
</dbReference>
<evidence type="ECO:0000313" key="5">
    <source>
        <dbReference type="Proteomes" id="UP000726105"/>
    </source>
</evidence>
<dbReference type="EMBL" id="JADKGK010000027">
    <property type="protein sequence ID" value="MBL0005465.1"/>
    <property type="molecule type" value="Genomic_DNA"/>
</dbReference>
<gene>
    <name evidence="1" type="ORF">IPF40_02505</name>
    <name evidence="2" type="ORF">IPI13_09800</name>
    <name evidence="3" type="ORF">IPP00_16355</name>
</gene>
<name>A0A935CCJ8_9MICO</name>